<dbReference type="InterPro" id="IPR006689">
    <property type="entry name" value="Small_GTPase_ARF/SAR"/>
</dbReference>
<reference evidence="4" key="1">
    <citation type="submission" date="2025-08" db="UniProtKB">
        <authorList>
            <consortium name="RefSeq"/>
        </authorList>
    </citation>
    <scope>IDENTIFICATION</scope>
</reference>
<dbReference type="GeneID" id="136088472"/>
<gene>
    <name evidence="4" type="primary">LOC136088472</name>
</gene>
<accession>A0ABM4D226</accession>
<dbReference type="SMART" id="SM00177">
    <property type="entry name" value="ARF"/>
    <property type="match status" value="1"/>
</dbReference>
<evidence type="ECO:0000313" key="4">
    <source>
        <dbReference type="RefSeq" id="XP_065668307.1"/>
    </source>
</evidence>
<dbReference type="Pfam" id="PF00025">
    <property type="entry name" value="Arf"/>
    <property type="match status" value="1"/>
</dbReference>
<keyword evidence="1" id="KW-0547">Nucleotide-binding</keyword>
<sequence length="202" mass="22865">MSGFCLNCQFCFAASRIFCYEFCCCCIHKKKDLKRNLNVLVLGLENCGKSYLLASLCGESTKDLTPTNGFSIKDVSFKNYTMHMKELGGSEKVQKYWSHYMDDTDGIIWVVDGSSSDLNGSKSVLHSVLKYKELHSKPLLVLISKVENLSKEYVAEELDLKDLCANDSFIIETCTSVEYVKDVLQRFAKLITFPEISDNEIN</sequence>
<keyword evidence="3" id="KW-1185">Reference proteome</keyword>
<name>A0ABM4D226_HYDVU</name>
<dbReference type="PANTHER" id="PTHR46693">
    <property type="entry name" value="ADP-RIBOSYLATION FACTOR-LIKE PROTEIN 15"/>
    <property type="match status" value="1"/>
</dbReference>
<proteinExistence type="predicted"/>
<dbReference type="PRINTS" id="PR00328">
    <property type="entry name" value="SAR1GTPBP"/>
</dbReference>
<organism evidence="3 4">
    <name type="scientific">Hydra vulgaris</name>
    <name type="common">Hydra</name>
    <name type="synonym">Hydra attenuata</name>
    <dbReference type="NCBI Taxonomy" id="6087"/>
    <lineage>
        <taxon>Eukaryota</taxon>
        <taxon>Metazoa</taxon>
        <taxon>Cnidaria</taxon>
        <taxon>Hydrozoa</taxon>
        <taxon>Hydroidolina</taxon>
        <taxon>Anthoathecata</taxon>
        <taxon>Aplanulata</taxon>
        <taxon>Hydridae</taxon>
        <taxon>Hydra</taxon>
    </lineage>
</organism>
<dbReference type="InterPro" id="IPR042292">
    <property type="entry name" value="ARL15"/>
</dbReference>
<evidence type="ECO:0000256" key="1">
    <source>
        <dbReference type="ARBA" id="ARBA00022741"/>
    </source>
</evidence>
<evidence type="ECO:0000313" key="3">
    <source>
        <dbReference type="Proteomes" id="UP001652625"/>
    </source>
</evidence>
<dbReference type="Proteomes" id="UP001652625">
    <property type="component" value="Chromosome 12"/>
</dbReference>
<dbReference type="PROSITE" id="PS51417">
    <property type="entry name" value="ARF"/>
    <property type="match status" value="1"/>
</dbReference>
<dbReference type="PANTHER" id="PTHR46693:SF1">
    <property type="entry name" value="ADP-RIBOSYLATION FACTOR-LIKE PROTEIN 15"/>
    <property type="match status" value="1"/>
</dbReference>
<dbReference type="InterPro" id="IPR027417">
    <property type="entry name" value="P-loop_NTPase"/>
</dbReference>
<protein>
    <submittedName>
        <fullName evidence="4">ADP-ribosylation factor-like protein 15</fullName>
    </submittedName>
</protein>
<dbReference type="Gene3D" id="3.40.50.300">
    <property type="entry name" value="P-loop containing nucleotide triphosphate hydrolases"/>
    <property type="match status" value="1"/>
</dbReference>
<dbReference type="SUPFAM" id="SSF52540">
    <property type="entry name" value="P-loop containing nucleoside triphosphate hydrolases"/>
    <property type="match status" value="1"/>
</dbReference>
<keyword evidence="2" id="KW-0342">GTP-binding</keyword>
<evidence type="ECO:0000256" key="2">
    <source>
        <dbReference type="ARBA" id="ARBA00023134"/>
    </source>
</evidence>
<dbReference type="RefSeq" id="XP_065668307.1">
    <property type="nucleotide sequence ID" value="XM_065812235.1"/>
</dbReference>